<protein>
    <submittedName>
        <fullName evidence="5">FAD/FMN-containing dehydrogenase</fullName>
    </submittedName>
</protein>
<dbReference type="SUPFAM" id="SSF56176">
    <property type="entry name" value="FAD-binding/transporter-associated domain-like"/>
    <property type="match status" value="1"/>
</dbReference>
<evidence type="ECO:0000313" key="5">
    <source>
        <dbReference type="EMBL" id="VFJ57209.1"/>
    </source>
</evidence>
<dbReference type="AlphaFoldDB" id="A0A450ST26"/>
<dbReference type="EMBL" id="CAADEX010000064">
    <property type="protein sequence ID" value="VFJ57209.1"/>
    <property type="molecule type" value="Genomic_DNA"/>
</dbReference>
<dbReference type="PROSITE" id="PS51387">
    <property type="entry name" value="FAD_PCMH"/>
    <property type="match status" value="1"/>
</dbReference>
<dbReference type="PANTHER" id="PTHR13878">
    <property type="entry name" value="GULONOLACTONE OXIDASE"/>
    <property type="match status" value="1"/>
</dbReference>
<sequence length="440" mass="49295">MKLSGWGRYPVINAPMHTPRDSDDVVKLVQFGDVIARGNGRAYGDSAVGSSNTIHMKHFNRILAFDDASGQLVAEAGVLLADIINTFLPRGRFPAVTPGTKFVTLGGMIAADVHGKNHHKDGGFGQFVDWIEVVNAKGEVQHCSPSENSDLFNWTIGGMGLTGVILRAAFRLRPVTSAWIKQRTLVADNFEHAIELFEESLDATYSVAWIDCLQTGHHLGRSLVMLGEHADVQDLPDQHRRKPLISPQKHKLSVPIDFPGWTLNRFTVRAFNGLYYWNGKKKPQDQLVDWDSYFYPLDAILGWNRIYGRRGFAQFQCVIPLMHARQGLSELLLAISQAGAGSFLAVLKRFGDQESYFSFPTKGYTLALDFPINQKTLALMAQLDEITLKHNGRFYLAKDSRMSRDVFWQSEFRAAEYCEYRASGENASMFSSVQSERLGL</sequence>
<keyword evidence="3" id="KW-0560">Oxidoreductase</keyword>
<dbReference type="InterPro" id="IPR006094">
    <property type="entry name" value="Oxid_FAD_bind_N"/>
</dbReference>
<comment type="similarity">
    <text evidence="1">Belongs to the oxygen-dependent FAD-linked oxidoreductase family.</text>
</comment>
<gene>
    <name evidence="5" type="ORF">BECKDK2373B_GA0170837_106417</name>
</gene>
<dbReference type="InterPro" id="IPR036318">
    <property type="entry name" value="FAD-bd_PCMH-like_sf"/>
</dbReference>
<dbReference type="InterPro" id="IPR016169">
    <property type="entry name" value="FAD-bd_PCMH_sub2"/>
</dbReference>
<dbReference type="GO" id="GO:0071949">
    <property type="term" value="F:FAD binding"/>
    <property type="evidence" value="ECO:0007669"/>
    <property type="project" value="InterPro"/>
</dbReference>
<organism evidence="5">
    <name type="scientific">Candidatus Kentrum sp. DK</name>
    <dbReference type="NCBI Taxonomy" id="2126562"/>
    <lineage>
        <taxon>Bacteria</taxon>
        <taxon>Pseudomonadati</taxon>
        <taxon>Pseudomonadota</taxon>
        <taxon>Gammaproteobacteria</taxon>
        <taxon>Candidatus Kentrum</taxon>
    </lineage>
</organism>
<dbReference type="InterPro" id="IPR016166">
    <property type="entry name" value="FAD-bd_PCMH"/>
</dbReference>
<feature type="domain" description="FAD-binding PCMH-type" evidence="4">
    <location>
        <begin position="9"/>
        <end position="175"/>
    </location>
</feature>
<dbReference type="InterPro" id="IPR050432">
    <property type="entry name" value="FAD-linked_Oxidoreductases_BP"/>
</dbReference>
<dbReference type="PANTHER" id="PTHR13878:SF53">
    <property type="entry name" value="CYTOKININ DEHYDROGENASE 6"/>
    <property type="match status" value="1"/>
</dbReference>
<dbReference type="Gene3D" id="3.30.465.10">
    <property type="match status" value="1"/>
</dbReference>
<reference evidence="5" key="1">
    <citation type="submission" date="2019-02" db="EMBL/GenBank/DDBJ databases">
        <authorList>
            <person name="Gruber-Vodicka R. H."/>
            <person name="Seah K. B. B."/>
        </authorList>
    </citation>
    <scope>NUCLEOTIDE SEQUENCE</scope>
    <source>
        <strain evidence="5">BECK_DK47</strain>
    </source>
</reference>
<name>A0A450ST26_9GAMM</name>
<dbReference type="GO" id="GO:0016491">
    <property type="term" value="F:oxidoreductase activity"/>
    <property type="evidence" value="ECO:0007669"/>
    <property type="project" value="UniProtKB-KW"/>
</dbReference>
<accession>A0A450ST26</accession>
<evidence type="ECO:0000256" key="2">
    <source>
        <dbReference type="ARBA" id="ARBA00022827"/>
    </source>
</evidence>
<proteinExistence type="inferred from homology"/>
<evidence type="ECO:0000256" key="1">
    <source>
        <dbReference type="ARBA" id="ARBA00005466"/>
    </source>
</evidence>
<keyword evidence="2" id="KW-0274">FAD</keyword>
<dbReference type="Pfam" id="PF01565">
    <property type="entry name" value="FAD_binding_4"/>
    <property type="match status" value="1"/>
</dbReference>
<evidence type="ECO:0000259" key="4">
    <source>
        <dbReference type="PROSITE" id="PS51387"/>
    </source>
</evidence>
<keyword evidence="2" id="KW-0285">Flavoprotein</keyword>
<evidence type="ECO:0000256" key="3">
    <source>
        <dbReference type="ARBA" id="ARBA00023002"/>
    </source>
</evidence>